<feature type="domain" description="Mut7-C RNAse" evidence="1">
    <location>
        <begin position="7"/>
        <end position="150"/>
    </location>
</feature>
<protein>
    <recommendedName>
        <fullName evidence="1">Mut7-C RNAse domain-containing protein</fullName>
    </recommendedName>
</protein>
<name>A0A7C3ICC2_UNCW3</name>
<comment type="caution">
    <text evidence="3">The sequence shown here is derived from an EMBL/GenBank/DDBJ whole genome shotgun (WGS) entry which is preliminary data.</text>
</comment>
<gene>
    <name evidence="2" type="ORF">ENP94_03410</name>
    <name evidence="3" type="ORF">ENS16_04220</name>
</gene>
<dbReference type="AlphaFoldDB" id="A0A7C3ICC2"/>
<dbReference type="EMBL" id="DSTU01000005">
    <property type="protein sequence ID" value="HFJ53877.1"/>
    <property type="molecule type" value="Genomic_DNA"/>
</dbReference>
<dbReference type="PANTHER" id="PTHR39081:SF1">
    <property type="entry name" value="MUT7-C RNASE DOMAIN-CONTAINING PROTEIN"/>
    <property type="match status" value="1"/>
</dbReference>
<dbReference type="EMBL" id="DSLG01000004">
    <property type="protein sequence ID" value="HEA87040.1"/>
    <property type="molecule type" value="Genomic_DNA"/>
</dbReference>
<dbReference type="Pfam" id="PF01927">
    <property type="entry name" value="Mut7-C"/>
    <property type="match status" value="1"/>
</dbReference>
<organism evidence="3">
    <name type="scientific">candidate division WOR-3 bacterium</name>
    <dbReference type="NCBI Taxonomy" id="2052148"/>
    <lineage>
        <taxon>Bacteria</taxon>
        <taxon>Bacteria division WOR-3</taxon>
    </lineage>
</organism>
<evidence type="ECO:0000313" key="2">
    <source>
        <dbReference type="EMBL" id="HEA87040.1"/>
    </source>
</evidence>
<evidence type="ECO:0000259" key="1">
    <source>
        <dbReference type="Pfam" id="PF01927"/>
    </source>
</evidence>
<dbReference type="InterPro" id="IPR002782">
    <property type="entry name" value="Mut7-C_RNAse_dom"/>
</dbReference>
<sequence length="155" mass="18187">MKSDNHPRLFCDVMLGRLARRLRLLGLDVRYEPGVRGLQAYRRAKADRRLFLTRHQKLKGLPDVLLLESENTDRQLEEVRQVLGIQPEKPRSESQALSRCPVCNEVLKKINRDQARPAVPFYIYQIHNDFRRCPQCQRVFWPGSHVQKMLKQGGK</sequence>
<evidence type="ECO:0000313" key="3">
    <source>
        <dbReference type="EMBL" id="HFJ53877.1"/>
    </source>
</evidence>
<accession>A0A7C3ICC2</accession>
<dbReference type="PANTHER" id="PTHR39081">
    <property type="entry name" value="MUT7-C DOMAIN-CONTAINING PROTEIN"/>
    <property type="match status" value="1"/>
</dbReference>
<reference evidence="3" key="1">
    <citation type="journal article" date="2020" name="mSystems">
        <title>Genome- and Community-Level Interaction Insights into Carbon Utilization and Element Cycling Functions of Hydrothermarchaeota in Hydrothermal Sediment.</title>
        <authorList>
            <person name="Zhou Z."/>
            <person name="Liu Y."/>
            <person name="Xu W."/>
            <person name="Pan J."/>
            <person name="Luo Z.H."/>
            <person name="Li M."/>
        </authorList>
    </citation>
    <scope>NUCLEOTIDE SEQUENCE [LARGE SCALE GENOMIC DNA]</scope>
    <source>
        <strain evidence="2">SpSt-265</strain>
        <strain evidence="3">SpSt-465</strain>
    </source>
</reference>
<proteinExistence type="predicted"/>